<gene>
    <name evidence="1" type="ORF">PAHAL_4G258800</name>
</gene>
<sequence>MWGAPAHRNDDARRREFLVPIIPTHRHSHSRHSGRASSGYVDIYSDGGRVAVLREPVAGGHCERHEPEAARIELARGCAVRCVSADGGSLMALEAETVLRRAFPGASGDEWEVSVGRRPALLFLAAERERPVDPVIWGDEERLRRELVAWAKAVVEFMVAAGKNTSSSPPSPSMRRRRV</sequence>
<dbReference type="Proteomes" id="UP000243499">
    <property type="component" value="Chromosome 4"/>
</dbReference>
<dbReference type="AlphaFoldDB" id="A0A2S3HK75"/>
<dbReference type="Gramene" id="PAN24876">
    <property type="protein sequence ID" value="PAN24876"/>
    <property type="gene ID" value="PAHAL_4G258800"/>
</dbReference>
<evidence type="ECO:0000313" key="1">
    <source>
        <dbReference type="EMBL" id="PAN24876.1"/>
    </source>
</evidence>
<dbReference type="EMBL" id="CM008049">
    <property type="protein sequence ID" value="PAN24876.1"/>
    <property type="molecule type" value="Genomic_DNA"/>
</dbReference>
<organism evidence="1">
    <name type="scientific">Panicum hallii</name>
    <dbReference type="NCBI Taxonomy" id="206008"/>
    <lineage>
        <taxon>Eukaryota</taxon>
        <taxon>Viridiplantae</taxon>
        <taxon>Streptophyta</taxon>
        <taxon>Embryophyta</taxon>
        <taxon>Tracheophyta</taxon>
        <taxon>Spermatophyta</taxon>
        <taxon>Magnoliopsida</taxon>
        <taxon>Liliopsida</taxon>
        <taxon>Poales</taxon>
        <taxon>Poaceae</taxon>
        <taxon>PACMAD clade</taxon>
        <taxon>Panicoideae</taxon>
        <taxon>Panicodae</taxon>
        <taxon>Paniceae</taxon>
        <taxon>Panicinae</taxon>
        <taxon>Panicum</taxon>
        <taxon>Panicum sect. Panicum</taxon>
    </lineage>
</organism>
<name>A0A2S3HK75_9POAL</name>
<protein>
    <submittedName>
        <fullName evidence="1">Uncharacterized protein</fullName>
    </submittedName>
</protein>
<proteinExistence type="predicted"/>
<accession>A0A2S3HK75</accession>
<reference evidence="1" key="1">
    <citation type="submission" date="2018-04" db="EMBL/GenBank/DDBJ databases">
        <title>WGS assembly of Panicum hallii.</title>
        <authorList>
            <person name="Lovell J."/>
            <person name="Jenkins J."/>
            <person name="Lowry D."/>
            <person name="Mamidi S."/>
            <person name="Sreedasyam A."/>
            <person name="Weng X."/>
            <person name="Barry K."/>
            <person name="Bonette J."/>
            <person name="Campitelli B."/>
            <person name="Daum C."/>
            <person name="Gordon S."/>
            <person name="Gould B."/>
            <person name="Lipzen A."/>
            <person name="Macqueen A."/>
            <person name="Palacio-Mejia J."/>
            <person name="Plott C."/>
            <person name="Shakirov E."/>
            <person name="Shu S."/>
            <person name="Yoshinaga Y."/>
            <person name="Zane M."/>
            <person name="Rokhsar D."/>
            <person name="Grimwood J."/>
            <person name="Schmutz J."/>
            <person name="Juenger T."/>
        </authorList>
    </citation>
    <scope>NUCLEOTIDE SEQUENCE [LARGE SCALE GENOMIC DNA]</scope>
    <source>
        <strain evidence="1">FIL2</strain>
    </source>
</reference>